<sequence length="784" mass="82401">MTQQKSSVVRLNERNVVELINKLNELGFLGDGLLHTVNGREYVTPEHLRKEIVETVEQAGGRMSLVDLPTALGMDMIHCERQAKLAIEQSKGALQLIRGEVIMETYFNNLAAEVQETLQECGVVHMAALAQQFGLAGDLLQSVLEPRIGTTIQGRLQAGLLFTPAYISRIKAQLRGALRGCTVPIQIAALRKALDMGGTAGPASQVITPIIDELAAGGSIQGKLQGGGTSWIPAAHTRRQQEAVTSFYQQNGFVGYDMVTKLGVSNAQQHLLDLFPDGLALQSAFVAPTHVQQLDAAIEEALEGDSWVDCLPLVPSVLSTADIVDLLSKVPAAQKLEDRGHAAAPKGCVLAETCIASSAFIDGLQEKAVAEARSAAEEAIRQRKASQAATSTSTEGAKESGPKKAAAASAPDDGGDSDEDWSRGSKASKGKKGGKARKPAKAAPGKAAKAAPSQQAGAKAKEGNSNAAVAARLLSASALTEKVLEWAPEVEGAGADSALAGALAAAIRPQAITEYEKALTAVFNAGAEARRRRKEALARVLQATYERLQLYAHGARSGAWDEPTQQALQRHLVRGLGAEAVDQLLLYQQAEIEDSTEQEAAEAQHHSLSPAERSAIVDTLPSESKAASVKCVNALGGLDCEALVAVLEEAAGESGVRLKRPDKKSEKAALLSEQQALEKQLQGTEDPAAELSLAVPLLVRRVHNCAVSIPGRALGGVIEGLRKDLPEDICSTVSTFHTDVVSLLKAGGPGQAADVEQRLKATSPGLRAAALGQGKFAEPSSEQS</sequence>
<evidence type="ECO:0000259" key="7">
    <source>
        <dbReference type="Pfam" id="PF25041"/>
    </source>
</evidence>
<feature type="region of interest" description="Disordered" evidence="4">
    <location>
        <begin position="380"/>
        <end position="463"/>
    </location>
</feature>
<dbReference type="Pfam" id="PF23659">
    <property type="entry name" value="UFL1"/>
    <property type="match status" value="1"/>
</dbReference>
<keyword evidence="2" id="KW-0808">Transferase</keyword>
<dbReference type="PANTHER" id="PTHR31057:SF0">
    <property type="entry name" value="E3 UFM1-PROTEIN LIGASE 1"/>
    <property type="match status" value="1"/>
</dbReference>
<evidence type="ECO:0000313" key="9">
    <source>
        <dbReference type="Proteomes" id="UP001497392"/>
    </source>
</evidence>
<keyword evidence="9" id="KW-1185">Reference proteome</keyword>
<dbReference type="Pfam" id="PF25041">
    <property type="entry name" value="UFL1_C"/>
    <property type="match status" value="1"/>
</dbReference>
<protein>
    <submittedName>
        <fullName evidence="8">G1847 protein</fullName>
    </submittedName>
</protein>
<dbReference type="InterPro" id="IPR056580">
    <property type="entry name" value="Ufl1_dom"/>
</dbReference>
<dbReference type="InterPro" id="IPR056579">
    <property type="entry name" value="Ufl1_N"/>
</dbReference>
<feature type="compositionally biased region" description="Low complexity" evidence="4">
    <location>
        <begin position="441"/>
        <end position="458"/>
    </location>
</feature>
<evidence type="ECO:0000259" key="5">
    <source>
        <dbReference type="Pfam" id="PF09743"/>
    </source>
</evidence>
<evidence type="ECO:0000259" key="6">
    <source>
        <dbReference type="Pfam" id="PF23659"/>
    </source>
</evidence>
<feature type="domain" description="E3 UFM1-protein ligase-like C-terminal" evidence="7">
    <location>
        <begin position="666"/>
        <end position="753"/>
    </location>
</feature>
<dbReference type="PANTHER" id="PTHR31057">
    <property type="entry name" value="E3 UFM1-PROTEIN LIGASE 1"/>
    <property type="match status" value="1"/>
</dbReference>
<dbReference type="Pfam" id="PF25870">
    <property type="entry name" value="WHD_UFL1_5th"/>
    <property type="match status" value="1"/>
</dbReference>
<evidence type="ECO:0000256" key="1">
    <source>
        <dbReference type="ARBA" id="ARBA00010789"/>
    </source>
</evidence>
<comment type="similarity">
    <text evidence="1">Belongs to the UFL1 family.</text>
</comment>
<evidence type="ECO:0000256" key="3">
    <source>
        <dbReference type="ARBA" id="ARBA00022786"/>
    </source>
</evidence>
<proteinExistence type="inferred from homology"/>
<feature type="domain" description="E3 UFM1-protein ligase 1-like" evidence="6">
    <location>
        <begin position="536"/>
        <end position="660"/>
    </location>
</feature>
<organism evidence="8 9">
    <name type="scientific">Coccomyxa viridis</name>
    <dbReference type="NCBI Taxonomy" id="1274662"/>
    <lineage>
        <taxon>Eukaryota</taxon>
        <taxon>Viridiplantae</taxon>
        <taxon>Chlorophyta</taxon>
        <taxon>core chlorophytes</taxon>
        <taxon>Trebouxiophyceae</taxon>
        <taxon>Trebouxiophyceae incertae sedis</taxon>
        <taxon>Coccomyxaceae</taxon>
        <taxon>Coccomyxa</taxon>
    </lineage>
</organism>
<dbReference type="Pfam" id="PF09743">
    <property type="entry name" value="E3_UFM1_ligase"/>
    <property type="match status" value="1"/>
</dbReference>
<feature type="compositionally biased region" description="Polar residues" evidence="4">
    <location>
        <begin position="385"/>
        <end position="394"/>
    </location>
</feature>
<dbReference type="Proteomes" id="UP001497392">
    <property type="component" value="Unassembled WGS sequence"/>
</dbReference>
<reference evidence="8 9" key="1">
    <citation type="submission" date="2024-06" db="EMBL/GenBank/DDBJ databases">
        <authorList>
            <person name="Kraege A."/>
            <person name="Thomma B."/>
        </authorList>
    </citation>
    <scope>NUCLEOTIDE SEQUENCE [LARGE SCALE GENOMIC DNA]</scope>
</reference>
<evidence type="ECO:0000256" key="2">
    <source>
        <dbReference type="ARBA" id="ARBA00022679"/>
    </source>
</evidence>
<name>A0ABP1FQT4_9CHLO</name>
<feature type="compositionally biased region" description="Low complexity" evidence="4">
    <location>
        <begin position="403"/>
        <end position="412"/>
    </location>
</feature>
<feature type="domain" description="E3 UFM1-protein ligase 1-like N-terminal" evidence="5">
    <location>
        <begin position="2"/>
        <end position="270"/>
    </location>
</feature>
<dbReference type="InterPro" id="IPR018611">
    <property type="entry name" value="Ufl1"/>
</dbReference>
<evidence type="ECO:0000256" key="4">
    <source>
        <dbReference type="SAM" id="MobiDB-lite"/>
    </source>
</evidence>
<evidence type="ECO:0000313" key="8">
    <source>
        <dbReference type="EMBL" id="CAL5219917.1"/>
    </source>
</evidence>
<accession>A0ABP1FQT4</accession>
<gene>
    <name evidence="8" type="primary">g1847</name>
    <name evidence="8" type="ORF">VP750_LOCUS1576</name>
</gene>
<feature type="compositionally biased region" description="Basic residues" evidence="4">
    <location>
        <begin position="426"/>
        <end position="440"/>
    </location>
</feature>
<dbReference type="InterPro" id="IPR056761">
    <property type="entry name" value="Ufl1-like_C"/>
</dbReference>
<dbReference type="EMBL" id="CAXHTA020000002">
    <property type="protein sequence ID" value="CAL5219917.1"/>
    <property type="molecule type" value="Genomic_DNA"/>
</dbReference>
<keyword evidence="3" id="KW-0833">Ubl conjugation pathway</keyword>
<comment type="caution">
    <text evidence="8">The sequence shown here is derived from an EMBL/GenBank/DDBJ whole genome shotgun (WGS) entry which is preliminary data.</text>
</comment>